<dbReference type="Pfam" id="PF00230">
    <property type="entry name" value="MIP"/>
    <property type="match status" value="1"/>
</dbReference>
<dbReference type="AlphaFoldDB" id="A0AAW2R9D1"/>
<dbReference type="GO" id="GO:0006508">
    <property type="term" value="P:proteolysis"/>
    <property type="evidence" value="ECO:0007669"/>
    <property type="project" value="InterPro"/>
</dbReference>
<name>A0AAW2R9D1_9LAMI</name>
<evidence type="ECO:0000256" key="8">
    <source>
        <dbReference type="ARBA" id="ARBA00022989"/>
    </source>
</evidence>
<dbReference type="InterPro" id="IPR021109">
    <property type="entry name" value="Peptidase_aspartic_dom_sf"/>
</dbReference>
<dbReference type="SUPFAM" id="SSF50630">
    <property type="entry name" value="Acid proteases"/>
    <property type="match status" value="2"/>
</dbReference>
<keyword evidence="7" id="KW-0732">Signal</keyword>
<evidence type="ECO:0000256" key="6">
    <source>
        <dbReference type="ARBA" id="ARBA00022692"/>
    </source>
</evidence>
<feature type="transmembrane region" description="Helical" evidence="10">
    <location>
        <begin position="873"/>
        <end position="895"/>
    </location>
</feature>
<dbReference type="InterPro" id="IPR032799">
    <property type="entry name" value="TAXi_C"/>
</dbReference>
<feature type="domain" description="Peptidase A1" evidence="11">
    <location>
        <begin position="439"/>
        <end position="749"/>
    </location>
</feature>
<dbReference type="PANTHER" id="PTHR47965">
    <property type="entry name" value="ASPARTYL PROTEASE-RELATED"/>
    <property type="match status" value="1"/>
</dbReference>
<dbReference type="Pfam" id="PF14541">
    <property type="entry name" value="TAXi_C"/>
    <property type="match status" value="2"/>
</dbReference>
<evidence type="ECO:0000256" key="7">
    <source>
        <dbReference type="ARBA" id="ARBA00022729"/>
    </source>
</evidence>
<dbReference type="GO" id="GO:0015267">
    <property type="term" value="F:channel activity"/>
    <property type="evidence" value="ECO:0007669"/>
    <property type="project" value="InterPro"/>
</dbReference>
<dbReference type="PROSITE" id="PS51767">
    <property type="entry name" value="PEPTIDASE_A1"/>
    <property type="match status" value="1"/>
</dbReference>
<dbReference type="SUPFAM" id="SSF81338">
    <property type="entry name" value="Aquaporin-like"/>
    <property type="match status" value="1"/>
</dbReference>
<evidence type="ECO:0000256" key="3">
    <source>
        <dbReference type="ARBA" id="ARBA00007447"/>
    </source>
</evidence>
<dbReference type="InterPro" id="IPR023271">
    <property type="entry name" value="Aquaporin-like"/>
</dbReference>
<dbReference type="InterPro" id="IPR001461">
    <property type="entry name" value="Aspartic_peptidase_A1"/>
</dbReference>
<dbReference type="PANTHER" id="PTHR47965:SF103">
    <property type="entry name" value="EUKARYOTIC ASPARTYL PROTEASE FAMILY PROTEIN"/>
    <property type="match status" value="1"/>
</dbReference>
<dbReference type="GO" id="GO:0005576">
    <property type="term" value="C:extracellular region"/>
    <property type="evidence" value="ECO:0007669"/>
    <property type="project" value="UniProtKB-SubCell"/>
</dbReference>
<accession>A0AAW2R9D1</accession>
<evidence type="ECO:0000313" key="12">
    <source>
        <dbReference type="EMBL" id="KAL0376579.1"/>
    </source>
</evidence>
<reference evidence="12" key="2">
    <citation type="journal article" date="2024" name="Plant">
        <title>Genomic evolution and insights into agronomic trait innovations of Sesamum species.</title>
        <authorList>
            <person name="Miao H."/>
            <person name="Wang L."/>
            <person name="Qu L."/>
            <person name="Liu H."/>
            <person name="Sun Y."/>
            <person name="Le M."/>
            <person name="Wang Q."/>
            <person name="Wei S."/>
            <person name="Zheng Y."/>
            <person name="Lin W."/>
            <person name="Duan Y."/>
            <person name="Cao H."/>
            <person name="Xiong S."/>
            <person name="Wang X."/>
            <person name="Wei L."/>
            <person name="Li C."/>
            <person name="Ma Q."/>
            <person name="Ju M."/>
            <person name="Zhao R."/>
            <person name="Li G."/>
            <person name="Mu C."/>
            <person name="Tian Q."/>
            <person name="Mei H."/>
            <person name="Zhang T."/>
            <person name="Gao T."/>
            <person name="Zhang H."/>
        </authorList>
    </citation>
    <scope>NUCLEOTIDE SEQUENCE</scope>
    <source>
        <strain evidence="12">KEN8</strain>
    </source>
</reference>
<dbReference type="InterPro" id="IPR022357">
    <property type="entry name" value="MIP_CS"/>
</dbReference>
<feature type="transmembrane region" description="Helical" evidence="10">
    <location>
        <begin position="828"/>
        <end position="853"/>
    </location>
</feature>
<dbReference type="FunFam" id="2.40.70.10:FF:000041">
    <property type="entry name" value="Basic 7S globulin"/>
    <property type="match status" value="1"/>
</dbReference>
<evidence type="ECO:0000256" key="10">
    <source>
        <dbReference type="SAM" id="Phobius"/>
    </source>
</evidence>
<keyword evidence="5" id="KW-0964">Secreted</keyword>
<feature type="transmembrane region" description="Helical" evidence="10">
    <location>
        <begin position="938"/>
        <end position="962"/>
    </location>
</feature>
<gene>
    <name evidence="12" type="ORF">Scaly_0775500</name>
</gene>
<evidence type="ECO:0000256" key="5">
    <source>
        <dbReference type="ARBA" id="ARBA00022525"/>
    </source>
</evidence>
<dbReference type="InterPro" id="IPR032861">
    <property type="entry name" value="TAXi_N"/>
</dbReference>
<organism evidence="12">
    <name type="scientific">Sesamum calycinum</name>
    <dbReference type="NCBI Taxonomy" id="2727403"/>
    <lineage>
        <taxon>Eukaryota</taxon>
        <taxon>Viridiplantae</taxon>
        <taxon>Streptophyta</taxon>
        <taxon>Embryophyta</taxon>
        <taxon>Tracheophyta</taxon>
        <taxon>Spermatophyta</taxon>
        <taxon>Magnoliopsida</taxon>
        <taxon>eudicotyledons</taxon>
        <taxon>Gunneridae</taxon>
        <taxon>Pentapetalae</taxon>
        <taxon>asterids</taxon>
        <taxon>lamiids</taxon>
        <taxon>Lamiales</taxon>
        <taxon>Pedaliaceae</taxon>
        <taxon>Sesamum</taxon>
    </lineage>
</organism>
<evidence type="ECO:0000256" key="2">
    <source>
        <dbReference type="ARBA" id="ARBA00004239"/>
    </source>
</evidence>
<keyword evidence="4" id="KW-0813">Transport</keyword>
<protein>
    <submittedName>
        <fullName evidence="12">Aspartic proteinase GIP2</fullName>
    </submittedName>
</protein>
<keyword evidence="9 10" id="KW-0472">Membrane</keyword>
<dbReference type="GO" id="GO:0016020">
    <property type="term" value="C:membrane"/>
    <property type="evidence" value="ECO:0007669"/>
    <property type="project" value="UniProtKB-SubCell"/>
</dbReference>
<keyword evidence="8 10" id="KW-1133">Transmembrane helix</keyword>
<comment type="similarity">
    <text evidence="3">Belongs to the peptidase A1 family.</text>
</comment>
<evidence type="ECO:0000256" key="9">
    <source>
        <dbReference type="ARBA" id="ARBA00023136"/>
    </source>
</evidence>
<reference evidence="12" key="1">
    <citation type="submission" date="2020-06" db="EMBL/GenBank/DDBJ databases">
        <authorList>
            <person name="Li T."/>
            <person name="Hu X."/>
            <person name="Zhang T."/>
            <person name="Song X."/>
            <person name="Zhang H."/>
            <person name="Dai N."/>
            <person name="Sheng W."/>
            <person name="Hou X."/>
            <person name="Wei L."/>
        </authorList>
    </citation>
    <scope>NUCLEOTIDE SEQUENCE</scope>
    <source>
        <strain evidence="12">KEN8</strain>
        <tissue evidence="12">Leaf</tissue>
    </source>
</reference>
<dbReference type="InterPro" id="IPR000425">
    <property type="entry name" value="MIP"/>
</dbReference>
<sequence length="1028" mass="111042">MNILRVDSSDFPLSSEDLSLQMLQKSTARTPGKPFRPRALVLPVTKDPSTSQYLTTIRQRTPLRPVKLTVDVGGKALLAKSKTCDNCWDGPRPGCNNNTCSNVVYNTVEKYGQIGELATDVLALQSTDGSNPGRLVRVPNFLFSCGSLFLGENLAKGAKGIAGFGRTETSLPSLLTRALGHCAPYHCDVPRLFLAVNGVLHRVESIKVNTKTVPVSQSLLKINAKGNGGTKISTVEPYTVLHTSIYNAITKAFVKAISKVPRVNPVSPFGTCYKASSLGSTRLGPGVPAIELVLQNNVTWMIFGANSMVYLNNSEVACLAFVDGGKKPRTSIVLGGHQLQDNLVEFDVEGSRLGFSSTLLGRQTTCGNFNFTTKNEEAHDHYQSDESFHSFPDLHPLSSLSSTLHYIGCTSQEGCHHFSLYDNPELQRTLCSRPQCSFLVATLHLAPLSPVACTSTECFQAQYLPSPSCPLPYTKSTTRPCTCMVTPINPRTKSCALAQLTSTNLTISWTDGANPTAKTTFSDRYLSCAPASLFDSLPRGIVGLASLSSAPLALPAQFSPPFLGVSRKFAICLPSTSSGNGVIFFGDGPYHLLPPTKFDVSSLLSYTTLLRNPKSADYFIGIKALSISGNSIAQSPYEGIKLSTAVPYTTFRTDIYELFLKFFKKAMKAFLGLRSGVGLHVPQIDLEFANGKNWTIYGANSMKQVGGGSACLAFLDGGKTPEHSIVIGSFQMEDNLLLFDLDESRLGFSSSLYFERITCGSFNFTTKNAQEFADLVTCQFPHACKSLIHFCSCRCNARLGRGIRNIHLDFLHWWDCCKHAFHGSRSRLLEYAATAGLTVTVIVFSIGSISGAHVNPAVTMAFAAVGPFPWSEVPFYVLAQVGGSVLATYTGKLVYSIKPEVMMTRPLHGCTSAFCVELISTFIILFLSTSLISEPQSLGLLSGFVAGVAISLGVLISGPVSGGSMNPARSLGPALVSWRFDHLWIYVVAPTIGAIAGVLAYRILRLQGWSCKPDPSLRTLQSSQSSLH</sequence>
<feature type="transmembrane region" description="Helical" evidence="10">
    <location>
        <begin position="907"/>
        <end position="932"/>
    </location>
</feature>
<proteinExistence type="inferred from homology"/>
<dbReference type="PROSITE" id="PS00221">
    <property type="entry name" value="MIP"/>
    <property type="match status" value="1"/>
</dbReference>
<dbReference type="GO" id="GO:0004190">
    <property type="term" value="F:aspartic-type endopeptidase activity"/>
    <property type="evidence" value="ECO:0007669"/>
    <property type="project" value="InterPro"/>
</dbReference>
<dbReference type="PRINTS" id="PR00783">
    <property type="entry name" value="MINTRINSICP"/>
</dbReference>
<evidence type="ECO:0000256" key="1">
    <source>
        <dbReference type="ARBA" id="ARBA00004141"/>
    </source>
</evidence>
<dbReference type="Pfam" id="PF14543">
    <property type="entry name" value="TAXi_N"/>
    <property type="match status" value="2"/>
</dbReference>
<comment type="caution">
    <text evidence="12">The sequence shown here is derived from an EMBL/GenBank/DDBJ whole genome shotgun (WGS) entry which is preliminary data.</text>
</comment>
<dbReference type="Gene3D" id="1.20.1080.10">
    <property type="entry name" value="Glycerol uptake facilitator protein"/>
    <property type="match status" value="1"/>
</dbReference>
<comment type="subcellular location">
    <subcellularLocation>
        <location evidence="1">Membrane</location>
        <topology evidence="1">Multi-pass membrane protein</topology>
    </subcellularLocation>
    <subcellularLocation>
        <location evidence="2">Secreted</location>
        <location evidence="2">Extracellular space</location>
    </subcellularLocation>
</comment>
<dbReference type="InterPro" id="IPR033121">
    <property type="entry name" value="PEPTIDASE_A1"/>
</dbReference>
<keyword evidence="6 10" id="KW-0812">Transmembrane</keyword>
<feature type="transmembrane region" description="Helical" evidence="10">
    <location>
        <begin position="983"/>
        <end position="1004"/>
    </location>
</feature>
<dbReference type="EMBL" id="JACGWM010000004">
    <property type="protein sequence ID" value="KAL0376579.1"/>
    <property type="molecule type" value="Genomic_DNA"/>
</dbReference>
<evidence type="ECO:0000256" key="4">
    <source>
        <dbReference type="ARBA" id="ARBA00022448"/>
    </source>
</evidence>
<dbReference type="Gene3D" id="2.40.70.10">
    <property type="entry name" value="Acid Proteases"/>
    <property type="match status" value="5"/>
</dbReference>
<evidence type="ECO:0000259" key="11">
    <source>
        <dbReference type="PROSITE" id="PS51767"/>
    </source>
</evidence>